<evidence type="ECO:0000313" key="3">
    <source>
        <dbReference type="Proteomes" id="UP001530315"/>
    </source>
</evidence>
<feature type="region of interest" description="Disordered" evidence="1">
    <location>
        <begin position="452"/>
        <end position="471"/>
    </location>
</feature>
<organism evidence="2 3">
    <name type="scientific">Stephanodiscus triporus</name>
    <dbReference type="NCBI Taxonomy" id="2934178"/>
    <lineage>
        <taxon>Eukaryota</taxon>
        <taxon>Sar</taxon>
        <taxon>Stramenopiles</taxon>
        <taxon>Ochrophyta</taxon>
        <taxon>Bacillariophyta</taxon>
        <taxon>Coscinodiscophyceae</taxon>
        <taxon>Thalassiosirophycidae</taxon>
        <taxon>Stephanodiscales</taxon>
        <taxon>Stephanodiscaceae</taxon>
        <taxon>Stephanodiscus</taxon>
    </lineage>
</organism>
<dbReference type="SUPFAM" id="SSF52540">
    <property type="entry name" value="P-loop containing nucleoside triphosphate hydrolases"/>
    <property type="match status" value="1"/>
</dbReference>
<reference evidence="2 3" key="1">
    <citation type="submission" date="2024-10" db="EMBL/GenBank/DDBJ databases">
        <title>Updated reference genomes for cyclostephanoid diatoms.</title>
        <authorList>
            <person name="Roberts W.R."/>
            <person name="Alverson A.J."/>
        </authorList>
    </citation>
    <scope>NUCLEOTIDE SEQUENCE [LARGE SCALE GENOMIC DNA]</scope>
    <source>
        <strain evidence="2 3">AJA276-08</strain>
    </source>
</reference>
<dbReference type="EMBL" id="JALLAZ020001325">
    <property type="protein sequence ID" value="KAL3776923.1"/>
    <property type="molecule type" value="Genomic_DNA"/>
</dbReference>
<gene>
    <name evidence="2" type="ORF">ACHAW5_008020</name>
</gene>
<name>A0ABD3NM44_9STRA</name>
<evidence type="ECO:0000256" key="1">
    <source>
        <dbReference type="SAM" id="MobiDB-lite"/>
    </source>
</evidence>
<dbReference type="InterPro" id="IPR027417">
    <property type="entry name" value="P-loop_NTPase"/>
</dbReference>
<protein>
    <submittedName>
        <fullName evidence="2">Uncharacterized protein</fullName>
    </submittedName>
</protein>
<comment type="caution">
    <text evidence="2">The sequence shown here is derived from an EMBL/GenBank/DDBJ whole genome shotgun (WGS) entry which is preliminary data.</text>
</comment>
<sequence length="471" mass="53967">MHMVMLSSCFIVAYVSYNVGLGLGLVLSDSGSVITSAASRMINANGVSAIFNHPWTDEVVIDTTRLPHFVIHIGPHKTATTYLQGTLCVKSADAILDMDDYYYLGTSLRSFRRRDKLAFDLRSIFNHAPYHRPSSSPPALDEDFAALLRKMRSKNQSGILIHEALHKIRPEYVQVLSENLKEYWNVIVVEGYRPLHEWLVSRFNQFTRDEYTGSMWPDGTGRGGRGELGFPPNLRFGLTTNTRFDHFTYPFLLRNTSIFETSLEVWSKYFDVRLVDIPNLPPRLDGEDPLLMHFMCEIVPGAYNLCLNAPDLANEANVDMSSSQYGRAYESLTSSSWHMHLIDRRLNRKLVRDTIKNYHEVRLNGTELPMLCPPRSEMDVLWQWTLQTDERLFGNTYHHDQKSSSSRREALWASFEKSAQRNKFCSVDVSVLLQKNWKPLFSLLDKIARGEFDAPDTKSTPKIRGEGERQG</sequence>
<dbReference type="AlphaFoldDB" id="A0ABD3NM44"/>
<evidence type="ECO:0000313" key="2">
    <source>
        <dbReference type="EMBL" id="KAL3776923.1"/>
    </source>
</evidence>
<proteinExistence type="predicted"/>
<dbReference type="Proteomes" id="UP001530315">
    <property type="component" value="Unassembled WGS sequence"/>
</dbReference>
<keyword evidence="3" id="KW-1185">Reference proteome</keyword>
<accession>A0ABD3NM44</accession>